<dbReference type="RefSeq" id="WP_233725633.1">
    <property type="nucleotide sequence ID" value="NZ_JAJVCN010000001.1"/>
</dbReference>
<dbReference type="Gene3D" id="1.10.10.60">
    <property type="entry name" value="Homeodomain-like"/>
    <property type="match status" value="1"/>
</dbReference>
<dbReference type="PANTHER" id="PTHR30055">
    <property type="entry name" value="HTH-TYPE TRANSCRIPTIONAL REGULATOR RUTR"/>
    <property type="match status" value="1"/>
</dbReference>
<accession>A0ABS8ZAM6</accession>
<protein>
    <submittedName>
        <fullName evidence="4">TetR/AcrR family transcriptional regulator</fullName>
    </submittedName>
</protein>
<reference evidence="4 5" key="1">
    <citation type="submission" date="2021-12" db="EMBL/GenBank/DDBJ databases">
        <title>Genome sequence of Kibdelosporangium philippinense ATCC 49844.</title>
        <authorList>
            <person name="Fedorov E.A."/>
            <person name="Omeragic M."/>
            <person name="Shalygina K.F."/>
            <person name="Maclea K.S."/>
        </authorList>
    </citation>
    <scope>NUCLEOTIDE SEQUENCE [LARGE SCALE GENOMIC DNA]</scope>
    <source>
        <strain evidence="4 5">ATCC 49844</strain>
    </source>
</reference>
<sequence>MSKPLTYAERKKRELREEIVNTAFDVFAEQGYHEAGVADIAARVGMGHSTFYRHFESKRAILDQVVTNVIERIKAALAAENAPEAATSTEEYRKQARRIAIALDDIFRDPRVARLMLIQAGAVDTELEQRIFGVYELAVRLTTGYFDNGRDRGYLRADLDSTATARAVVGLIIGTETLLINPNLEPAQRTRTLDAAVRLMLDGIT</sequence>
<dbReference type="PROSITE" id="PS50977">
    <property type="entry name" value="HTH_TETR_2"/>
    <property type="match status" value="1"/>
</dbReference>
<evidence type="ECO:0000313" key="5">
    <source>
        <dbReference type="Proteomes" id="UP001521150"/>
    </source>
</evidence>
<dbReference type="InterPro" id="IPR036271">
    <property type="entry name" value="Tet_transcr_reg_TetR-rel_C_sf"/>
</dbReference>
<feature type="domain" description="HTH tetR-type" evidence="3">
    <location>
        <begin position="13"/>
        <end position="73"/>
    </location>
</feature>
<dbReference type="Pfam" id="PF00440">
    <property type="entry name" value="TetR_N"/>
    <property type="match status" value="1"/>
</dbReference>
<evidence type="ECO:0000256" key="2">
    <source>
        <dbReference type="PROSITE-ProRule" id="PRU00335"/>
    </source>
</evidence>
<dbReference type="EMBL" id="JAJVCN010000001">
    <property type="protein sequence ID" value="MCE7004093.1"/>
    <property type="molecule type" value="Genomic_DNA"/>
</dbReference>
<evidence type="ECO:0000256" key="1">
    <source>
        <dbReference type="ARBA" id="ARBA00023125"/>
    </source>
</evidence>
<dbReference type="InterPro" id="IPR001647">
    <property type="entry name" value="HTH_TetR"/>
</dbReference>
<dbReference type="Proteomes" id="UP001521150">
    <property type="component" value="Unassembled WGS sequence"/>
</dbReference>
<comment type="caution">
    <text evidence="4">The sequence shown here is derived from an EMBL/GenBank/DDBJ whole genome shotgun (WGS) entry which is preliminary data.</text>
</comment>
<dbReference type="InterPro" id="IPR009057">
    <property type="entry name" value="Homeodomain-like_sf"/>
</dbReference>
<dbReference type="PANTHER" id="PTHR30055:SF226">
    <property type="entry name" value="HTH-TYPE TRANSCRIPTIONAL REGULATOR PKSA"/>
    <property type="match status" value="1"/>
</dbReference>
<organism evidence="4 5">
    <name type="scientific">Kibdelosporangium philippinense</name>
    <dbReference type="NCBI Taxonomy" id="211113"/>
    <lineage>
        <taxon>Bacteria</taxon>
        <taxon>Bacillati</taxon>
        <taxon>Actinomycetota</taxon>
        <taxon>Actinomycetes</taxon>
        <taxon>Pseudonocardiales</taxon>
        <taxon>Pseudonocardiaceae</taxon>
        <taxon>Kibdelosporangium</taxon>
    </lineage>
</organism>
<dbReference type="Gene3D" id="1.10.357.10">
    <property type="entry name" value="Tetracycline Repressor, domain 2"/>
    <property type="match status" value="1"/>
</dbReference>
<dbReference type="SUPFAM" id="SSF48498">
    <property type="entry name" value="Tetracyclin repressor-like, C-terminal domain"/>
    <property type="match status" value="1"/>
</dbReference>
<feature type="DNA-binding region" description="H-T-H motif" evidence="2">
    <location>
        <begin position="36"/>
        <end position="55"/>
    </location>
</feature>
<proteinExistence type="predicted"/>
<evidence type="ECO:0000313" key="4">
    <source>
        <dbReference type="EMBL" id="MCE7004093.1"/>
    </source>
</evidence>
<evidence type="ECO:0000259" key="3">
    <source>
        <dbReference type="PROSITE" id="PS50977"/>
    </source>
</evidence>
<dbReference type="InterPro" id="IPR050109">
    <property type="entry name" value="HTH-type_TetR-like_transc_reg"/>
</dbReference>
<keyword evidence="5" id="KW-1185">Reference proteome</keyword>
<name>A0ABS8ZAM6_9PSEU</name>
<keyword evidence="1 2" id="KW-0238">DNA-binding</keyword>
<dbReference type="SUPFAM" id="SSF46689">
    <property type="entry name" value="Homeodomain-like"/>
    <property type="match status" value="1"/>
</dbReference>
<dbReference type="PRINTS" id="PR00455">
    <property type="entry name" value="HTHTETR"/>
</dbReference>
<gene>
    <name evidence="4" type="ORF">LWC34_14805</name>
</gene>